<keyword evidence="2" id="KW-1185">Reference proteome</keyword>
<proteinExistence type="predicted"/>
<sequence>MPKIWREGKTVWGTRCERNLSVMRHKSRRPVRQEMQKQNQEQLLKLMMWSRFELVLLHILQDSPDFAHC</sequence>
<evidence type="ECO:0000313" key="2">
    <source>
        <dbReference type="Proteomes" id="UP000000304"/>
    </source>
</evidence>
<dbReference type="HOGENOM" id="CLU_2778616_0_0_1"/>
<accession>B4R4U0</accession>
<reference evidence="1 2" key="1">
    <citation type="journal article" date="2007" name="Nature">
        <title>Evolution of genes and genomes on the Drosophila phylogeny.</title>
        <authorList>
            <consortium name="Drosophila 12 Genomes Consortium"/>
            <person name="Clark A.G."/>
            <person name="Eisen M.B."/>
            <person name="Smith D.R."/>
            <person name="Bergman C.M."/>
            <person name="Oliver B."/>
            <person name="Markow T.A."/>
            <person name="Kaufman T.C."/>
            <person name="Kellis M."/>
            <person name="Gelbart W."/>
            <person name="Iyer V.N."/>
            <person name="Pollard D.A."/>
            <person name="Sackton T.B."/>
            <person name="Larracuente A.M."/>
            <person name="Singh N.D."/>
            <person name="Abad J.P."/>
            <person name="Abt D.N."/>
            <person name="Adryan B."/>
            <person name="Aguade M."/>
            <person name="Akashi H."/>
            <person name="Anderson W.W."/>
            <person name="Aquadro C.F."/>
            <person name="Ardell D.H."/>
            <person name="Arguello R."/>
            <person name="Artieri C.G."/>
            <person name="Barbash D.A."/>
            <person name="Barker D."/>
            <person name="Barsanti P."/>
            <person name="Batterham P."/>
            <person name="Batzoglou S."/>
            <person name="Begun D."/>
            <person name="Bhutkar A."/>
            <person name="Blanco E."/>
            <person name="Bosak S.A."/>
            <person name="Bradley R.K."/>
            <person name="Brand A.D."/>
            <person name="Brent M.R."/>
            <person name="Brooks A.N."/>
            <person name="Brown R.H."/>
            <person name="Butlin R.K."/>
            <person name="Caggese C."/>
            <person name="Calvi B.R."/>
            <person name="Bernardo de Carvalho A."/>
            <person name="Caspi A."/>
            <person name="Castrezana S."/>
            <person name="Celniker S.E."/>
            <person name="Chang J.L."/>
            <person name="Chapple C."/>
            <person name="Chatterji S."/>
            <person name="Chinwalla A."/>
            <person name="Civetta A."/>
            <person name="Clifton S.W."/>
            <person name="Comeron J.M."/>
            <person name="Costello J.C."/>
            <person name="Coyne J.A."/>
            <person name="Daub J."/>
            <person name="David R.G."/>
            <person name="Delcher A.L."/>
            <person name="Delehaunty K."/>
            <person name="Do C.B."/>
            <person name="Ebling H."/>
            <person name="Edwards K."/>
            <person name="Eickbush T."/>
            <person name="Evans J.D."/>
            <person name="Filipski A."/>
            <person name="Findeiss S."/>
            <person name="Freyhult E."/>
            <person name="Fulton L."/>
            <person name="Fulton R."/>
            <person name="Garcia A.C."/>
            <person name="Gardiner A."/>
            <person name="Garfield D.A."/>
            <person name="Garvin B.E."/>
            <person name="Gibson G."/>
            <person name="Gilbert D."/>
            <person name="Gnerre S."/>
            <person name="Godfrey J."/>
            <person name="Good R."/>
            <person name="Gotea V."/>
            <person name="Gravely B."/>
            <person name="Greenberg A.J."/>
            <person name="Griffiths-Jones S."/>
            <person name="Gross S."/>
            <person name="Guigo R."/>
            <person name="Gustafson E.A."/>
            <person name="Haerty W."/>
            <person name="Hahn M.W."/>
            <person name="Halligan D.L."/>
            <person name="Halpern A.L."/>
            <person name="Halter G.M."/>
            <person name="Han M.V."/>
            <person name="Heger A."/>
            <person name="Hillier L."/>
            <person name="Hinrichs A.S."/>
            <person name="Holmes I."/>
            <person name="Hoskins R.A."/>
            <person name="Hubisz M.J."/>
            <person name="Hultmark D."/>
            <person name="Huntley M.A."/>
            <person name="Jaffe D.B."/>
            <person name="Jagadeeshan S."/>
            <person name="Jeck W.R."/>
            <person name="Johnson J."/>
            <person name="Jones C.D."/>
            <person name="Jordan W.C."/>
            <person name="Karpen G.H."/>
            <person name="Kataoka E."/>
            <person name="Keightley P.D."/>
            <person name="Kheradpour P."/>
            <person name="Kirkness E.F."/>
            <person name="Koerich L.B."/>
            <person name="Kristiansen K."/>
            <person name="Kudrna D."/>
            <person name="Kulathinal R.J."/>
            <person name="Kumar S."/>
            <person name="Kwok R."/>
            <person name="Lander E."/>
            <person name="Langley C.H."/>
            <person name="Lapoint R."/>
            <person name="Lazzaro B.P."/>
            <person name="Lee S.J."/>
            <person name="Levesque L."/>
            <person name="Li R."/>
            <person name="Lin C.F."/>
            <person name="Lin M.F."/>
            <person name="Lindblad-Toh K."/>
            <person name="Llopart A."/>
            <person name="Long M."/>
            <person name="Low L."/>
            <person name="Lozovsky E."/>
            <person name="Lu J."/>
            <person name="Luo M."/>
            <person name="Machado C.A."/>
            <person name="Makalowski W."/>
            <person name="Marzo M."/>
            <person name="Matsuda M."/>
            <person name="Matzkin L."/>
            <person name="McAllister B."/>
            <person name="McBride C.S."/>
            <person name="McKernan B."/>
            <person name="McKernan K."/>
            <person name="Mendez-Lago M."/>
            <person name="Minx P."/>
            <person name="Mollenhauer M.U."/>
            <person name="Montooth K."/>
            <person name="Mount S.M."/>
            <person name="Mu X."/>
            <person name="Myers E."/>
            <person name="Negre B."/>
            <person name="Newfeld S."/>
            <person name="Nielsen R."/>
            <person name="Noor M.A."/>
            <person name="O'Grady P."/>
            <person name="Pachter L."/>
            <person name="Papaceit M."/>
            <person name="Parisi M.J."/>
            <person name="Parisi M."/>
            <person name="Parts L."/>
            <person name="Pedersen J.S."/>
            <person name="Pesole G."/>
            <person name="Phillippy A.M."/>
            <person name="Ponting C.P."/>
            <person name="Pop M."/>
            <person name="Porcelli D."/>
            <person name="Powell J.R."/>
            <person name="Prohaska S."/>
            <person name="Pruitt K."/>
            <person name="Puig M."/>
            <person name="Quesneville H."/>
            <person name="Ram K.R."/>
            <person name="Rand D."/>
            <person name="Rasmussen M.D."/>
            <person name="Reed L.K."/>
            <person name="Reenan R."/>
            <person name="Reily A."/>
            <person name="Remington K.A."/>
            <person name="Rieger T.T."/>
            <person name="Ritchie M.G."/>
            <person name="Robin C."/>
            <person name="Rogers Y.H."/>
            <person name="Rohde C."/>
            <person name="Rozas J."/>
            <person name="Rubenfield M.J."/>
            <person name="Ruiz A."/>
            <person name="Russo S."/>
            <person name="Salzberg S.L."/>
            <person name="Sanchez-Gracia A."/>
            <person name="Saranga D.J."/>
            <person name="Sato H."/>
            <person name="Schaeffer S.W."/>
            <person name="Schatz M.C."/>
            <person name="Schlenke T."/>
            <person name="Schwartz R."/>
            <person name="Segarra C."/>
            <person name="Singh R.S."/>
            <person name="Sirot L."/>
            <person name="Sirota M."/>
            <person name="Sisneros N.B."/>
            <person name="Smith C.D."/>
            <person name="Smith T.F."/>
            <person name="Spieth J."/>
            <person name="Stage D.E."/>
            <person name="Stark A."/>
            <person name="Stephan W."/>
            <person name="Strausberg R.L."/>
            <person name="Strempel S."/>
            <person name="Sturgill D."/>
            <person name="Sutton G."/>
            <person name="Sutton G.G."/>
            <person name="Tao W."/>
            <person name="Teichmann S."/>
            <person name="Tobari Y.N."/>
            <person name="Tomimura Y."/>
            <person name="Tsolas J.M."/>
            <person name="Valente V.L."/>
            <person name="Venter E."/>
            <person name="Venter J.C."/>
            <person name="Vicario S."/>
            <person name="Vieira F.G."/>
            <person name="Vilella A.J."/>
            <person name="Villasante A."/>
            <person name="Walenz B."/>
            <person name="Wang J."/>
            <person name="Wasserman M."/>
            <person name="Watts T."/>
            <person name="Wilson D."/>
            <person name="Wilson R.K."/>
            <person name="Wing R.A."/>
            <person name="Wolfner M.F."/>
            <person name="Wong A."/>
            <person name="Wong G.K."/>
            <person name="Wu C.I."/>
            <person name="Wu G."/>
            <person name="Yamamoto D."/>
            <person name="Yang H.P."/>
            <person name="Yang S.P."/>
            <person name="Yorke J.A."/>
            <person name="Yoshida K."/>
            <person name="Zdobnov E."/>
            <person name="Zhang P."/>
            <person name="Zhang Y."/>
            <person name="Zimin A.V."/>
            <person name="Baldwin J."/>
            <person name="Abdouelleil A."/>
            <person name="Abdulkadir J."/>
            <person name="Abebe A."/>
            <person name="Abera B."/>
            <person name="Abreu J."/>
            <person name="Acer S.C."/>
            <person name="Aftuck L."/>
            <person name="Alexander A."/>
            <person name="An P."/>
            <person name="Anderson E."/>
            <person name="Anderson S."/>
            <person name="Arachi H."/>
            <person name="Azer M."/>
            <person name="Bachantsang P."/>
            <person name="Barry A."/>
            <person name="Bayul T."/>
            <person name="Berlin A."/>
            <person name="Bessette D."/>
            <person name="Bloom T."/>
            <person name="Blye J."/>
            <person name="Boguslavskiy L."/>
            <person name="Bonnet C."/>
            <person name="Boukhgalter B."/>
            <person name="Bourzgui I."/>
            <person name="Brown A."/>
            <person name="Cahill P."/>
            <person name="Channer S."/>
            <person name="Cheshatsang Y."/>
            <person name="Chuda L."/>
            <person name="Citroen M."/>
            <person name="Collymore A."/>
            <person name="Cooke P."/>
            <person name="Costello M."/>
            <person name="D'Aco K."/>
            <person name="Daza R."/>
            <person name="De Haan G."/>
            <person name="DeGray S."/>
            <person name="DeMaso C."/>
            <person name="Dhargay N."/>
            <person name="Dooley K."/>
            <person name="Dooley E."/>
            <person name="Doricent M."/>
            <person name="Dorje P."/>
            <person name="Dorjee K."/>
            <person name="Dupes A."/>
            <person name="Elong R."/>
            <person name="Falk J."/>
            <person name="Farina A."/>
            <person name="Faro S."/>
            <person name="Ferguson D."/>
            <person name="Fisher S."/>
            <person name="Foley C.D."/>
            <person name="Franke A."/>
            <person name="Friedrich D."/>
            <person name="Gadbois L."/>
            <person name="Gearin G."/>
            <person name="Gearin C.R."/>
            <person name="Giannoukos G."/>
            <person name="Goode T."/>
            <person name="Graham J."/>
            <person name="Grandbois E."/>
            <person name="Grewal S."/>
            <person name="Gyaltsen K."/>
            <person name="Hafez N."/>
            <person name="Hagos B."/>
            <person name="Hall J."/>
            <person name="Henson C."/>
            <person name="Hollinger A."/>
            <person name="Honan T."/>
            <person name="Huard M.D."/>
            <person name="Hughes L."/>
            <person name="Hurhula B."/>
            <person name="Husby M.E."/>
            <person name="Kamat A."/>
            <person name="Kanga B."/>
            <person name="Kashin S."/>
            <person name="Khazanovich D."/>
            <person name="Kisner P."/>
            <person name="Lance K."/>
            <person name="Lara M."/>
            <person name="Lee W."/>
            <person name="Lennon N."/>
            <person name="Letendre F."/>
            <person name="LeVine R."/>
            <person name="Lipovsky A."/>
            <person name="Liu X."/>
            <person name="Liu J."/>
            <person name="Liu S."/>
            <person name="Lokyitsang T."/>
            <person name="Lokyitsang Y."/>
            <person name="Lubonja R."/>
            <person name="Lui A."/>
            <person name="MacDonald P."/>
            <person name="Magnisalis V."/>
            <person name="Maru K."/>
            <person name="Matthews C."/>
            <person name="McCusker W."/>
            <person name="McDonough S."/>
            <person name="Mehta T."/>
            <person name="Meldrim J."/>
            <person name="Meneus L."/>
            <person name="Mihai O."/>
            <person name="Mihalev A."/>
            <person name="Mihova T."/>
            <person name="Mittelman R."/>
            <person name="Mlenga V."/>
            <person name="Montmayeur A."/>
            <person name="Mulrain L."/>
            <person name="Navidi A."/>
            <person name="Naylor J."/>
            <person name="Negash T."/>
            <person name="Nguyen T."/>
            <person name="Nguyen N."/>
            <person name="Nicol R."/>
            <person name="Norbu C."/>
            <person name="Norbu N."/>
            <person name="Novod N."/>
            <person name="O'Neill B."/>
            <person name="Osman S."/>
            <person name="Markiewicz E."/>
            <person name="Oyono O.L."/>
            <person name="Patti C."/>
            <person name="Phunkhang P."/>
            <person name="Pierre F."/>
            <person name="Priest M."/>
            <person name="Raghuraman S."/>
            <person name="Rege F."/>
            <person name="Reyes R."/>
            <person name="Rise C."/>
            <person name="Rogov P."/>
            <person name="Ross K."/>
            <person name="Ryan E."/>
            <person name="Settipalli S."/>
            <person name="Shea T."/>
            <person name="Sherpa N."/>
            <person name="Shi L."/>
            <person name="Shih D."/>
            <person name="Sparrow T."/>
            <person name="Spaulding J."/>
            <person name="Stalker J."/>
            <person name="Stange-Thomann N."/>
            <person name="Stavropoulos S."/>
            <person name="Stone C."/>
            <person name="Strader C."/>
            <person name="Tesfaye S."/>
            <person name="Thomson T."/>
            <person name="Thoulutsang Y."/>
            <person name="Thoulutsang D."/>
            <person name="Topham K."/>
            <person name="Topping I."/>
            <person name="Tsamla T."/>
            <person name="Vassiliev H."/>
            <person name="Vo A."/>
            <person name="Wangchuk T."/>
            <person name="Wangdi T."/>
            <person name="Weiand M."/>
            <person name="Wilkinson J."/>
            <person name="Wilson A."/>
            <person name="Yadav S."/>
            <person name="Young G."/>
            <person name="Yu Q."/>
            <person name="Zembek L."/>
            <person name="Zhong D."/>
            <person name="Zimmer A."/>
            <person name="Zwirko Z."/>
            <person name="Jaffe D.B."/>
            <person name="Alvarez P."/>
            <person name="Brockman W."/>
            <person name="Butler J."/>
            <person name="Chin C."/>
            <person name="Gnerre S."/>
            <person name="Grabherr M."/>
            <person name="Kleber M."/>
            <person name="Mauceli E."/>
            <person name="MacCallum I."/>
        </authorList>
    </citation>
    <scope>NUCLEOTIDE SEQUENCE [LARGE SCALE GENOMIC DNA]</scope>
    <source>
        <strain evidence="2">white501</strain>
    </source>
</reference>
<evidence type="ECO:0000313" key="1">
    <source>
        <dbReference type="EMBL" id="EDX17897.1"/>
    </source>
</evidence>
<protein>
    <submittedName>
        <fullName evidence="1">GD15851</fullName>
    </submittedName>
</protein>
<dbReference type="EMBL" id="CM000366">
    <property type="protein sequence ID" value="EDX17897.1"/>
    <property type="molecule type" value="Genomic_DNA"/>
</dbReference>
<gene>
    <name evidence="1" type="primary">Dsim\GD15851</name>
    <name evidence="1" type="ORF">Dsim_GD15851</name>
</gene>
<dbReference type="Proteomes" id="UP000000304">
    <property type="component" value="Chromosome X"/>
</dbReference>
<organism evidence="1 2">
    <name type="scientific">Drosophila simulans</name>
    <name type="common">Fruit fly</name>
    <dbReference type="NCBI Taxonomy" id="7240"/>
    <lineage>
        <taxon>Eukaryota</taxon>
        <taxon>Metazoa</taxon>
        <taxon>Ecdysozoa</taxon>
        <taxon>Arthropoda</taxon>
        <taxon>Hexapoda</taxon>
        <taxon>Insecta</taxon>
        <taxon>Pterygota</taxon>
        <taxon>Neoptera</taxon>
        <taxon>Endopterygota</taxon>
        <taxon>Diptera</taxon>
        <taxon>Brachycera</taxon>
        <taxon>Muscomorpha</taxon>
        <taxon>Ephydroidea</taxon>
        <taxon>Drosophilidae</taxon>
        <taxon>Drosophila</taxon>
        <taxon>Sophophora</taxon>
    </lineage>
</organism>
<dbReference type="AlphaFoldDB" id="B4R4U0"/>
<name>B4R4U0_DROSI</name>